<dbReference type="Pfam" id="PF00675">
    <property type="entry name" value="Peptidase_M16"/>
    <property type="match status" value="1"/>
</dbReference>
<comment type="caution">
    <text evidence="4">The sequence shown here is derived from an EMBL/GenBank/DDBJ whole genome shotgun (WGS) entry which is preliminary data.</text>
</comment>
<evidence type="ECO:0000313" key="4">
    <source>
        <dbReference type="EMBL" id="MTI24038.1"/>
    </source>
</evidence>
<dbReference type="PANTHER" id="PTHR11851:SF224">
    <property type="entry name" value="PROCESSING PROTEASE"/>
    <property type="match status" value="1"/>
</dbReference>
<proteinExistence type="predicted"/>
<sequence length="462" mass="51028">MKTIGIYITGLLLLTFTAFAQEKETPPPGGQPKDFALPDRQTVKLDNGLELVMVPYGAVPKATINITVKTGNIHEGENEVWLADLVGDLMEEGSTSMTSKEIADKMAGMGGNLNIGVGAHTTSLSSSVLYEFTPEAIKVMADVLKNPKFPASEMDRLKNDMKRQLSVTLSRPQPKASKAFYAQLYPDHPYGRIYPSEDMISSYSVDMVKEHYNEHFGAQRTTVYVAGKFNAAAVEKAVKEAFAGWKKGPAPEYTPATPSQGGKVTVLDRPDAPQSTIMIGLPVPDPSSSDYIALDVMNSLLGGSFGSRITSNIREDKGYTYSPFSTINDRYKSAIWYEQADVTTEFTGPSLQEITKEIDRLQKEAPSKEELKGIQNYEAGVFVLQNSTPSGIIGQLVYLDIYDLDESFLTNKVKNIYAVTPEKVQEMAQKYIKPEDMTLVIVGDKKVIDQQIKDYEKSIKDY</sequence>
<evidence type="ECO:0000259" key="2">
    <source>
        <dbReference type="Pfam" id="PF00675"/>
    </source>
</evidence>
<dbReference type="Pfam" id="PF05193">
    <property type="entry name" value="Peptidase_M16_C"/>
    <property type="match status" value="1"/>
</dbReference>
<dbReference type="Gene3D" id="3.30.830.10">
    <property type="entry name" value="Metalloenzyme, LuxS/M16 peptidase-like"/>
    <property type="match status" value="2"/>
</dbReference>
<feature type="domain" description="Peptidase M16 C-terminal" evidence="3">
    <location>
        <begin position="204"/>
        <end position="376"/>
    </location>
</feature>
<protein>
    <submittedName>
        <fullName evidence="4">Insulinase family protein</fullName>
    </submittedName>
</protein>
<feature type="signal peptide" evidence="1">
    <location>
        <begin position="1"/>
        <end position="20"/>
    </location>
</feature>
<keyword evidence="1" id="KW-0732">Signal</keyword>
<dbReference type="InterPro" id="IPR011765">
    <property type="entry name" value="Pept_M16_N"/>
</dbReference>
<dbReference type="Proteomes" id="UP000798808">
    <property type="component" value="Unassembled WGS sequence"/>
</dbReference>
<accession>A0ABW9RIY7</accession>
<evidence type="ECO:0000259" key="3">
    <source>
        <dbReference type="Pfam" id="PF05193"/>
    </source>
</evidence>
<dbReference type="InterPro" id="IPR011249">
    <property type="entry name" value="Metalloenz_LuxS/M16"/>
</dbReference>
<feature type="chain" id="PRO_5047189413" evidence="1">
    <location>
        <begin position="21"/>
        <end position="462"/>
    </location>
</feature>
<dbReference type="InterPro" id="IPR050361">
    <property type="entry name" value="MPP/UQCRC_Complex"/>
</dbReference>
<dbReference type="EMBL" id="SMLW01000354">
    <property type="protein sequence ID" value="MTI24038.1"/>
    <property type="molecule type" value="Genomic_DNA"/>
</dbReference>
<reference evidence="4 5" key="1">
    <citation type="submission" date="2019-02" db="EMBL/GenBank/DDBJ databases">
        <authorList>
            <person name="Goldberg S.R."/>
            <person name="Haltli B.A."/>
            <person name="Correa H."/>
            <person name="Russell K.G."/>
        </authorList>
    </citation>
    <scope>NUCLEOTIDE SEQUENCE [LARGE SCALE GENOMIC DNA]</scope>
    <source>
        <strain evidence="4 5">JCM 16186</strain>
    </source>
</reference>
<dbReference type="SUPFAM" id="SSF63411">
    <property type="entry name" value="LuxS/MPP-like metallohydrolase"/>
    <property type="match status" value="2"/>
</dbReference>
<gene>
    <name evidence="4" type="ORF">E1163_03675</name>
</gene>
<evidence type="ECO:0000256" key="1">
    <source>
        <dbReference type="SAM" id="SignalP"/>
    </source>
</evidence>
<name>A0ABW9RIY7_9BACT</name>
<keyword evidence="5" id="KW-1185">Reference proteome</keyword>
<dbReference type="PANTHER" id="PTHR11851">
    <property type="entry name" value="METALLOPROTEASE"/>
    <property type="match status" value="1"/>
</dbReference>
<feature type="domain" description="Peptidase M16 N-terminal" evidence="2">
    <location>
        <begin position="60"/>
        <end position="192"/>
    </location>
</feature>
<organism evidence="4 5">
    <name type="scientific">Fulvivirga kasyanovii</name>
    <dbReference type="NCBI Taxonomy" id="396812"/>
    <lineage>
        <taxon>Bacteria</taxon>
        <taxon>Pseudomonadati</taxon>
        <taxon>Bacteroidota</taxon>
        <taxon>Cytophagia</taxon>
        <taxon>Cytophagales</taxon>
        <taxon>Fulvivirgaceae</taxon>
        <taxon>Fulvivirga</taxon>
    </lineage>
</organism>
<dbReference type="InterPro" id="IPR007863">
    <property type="entry name" value="Peptidase_M16_C"/>
</dbReference>
<evidence type="ECO:0000313" key="5">
    <source>
        <dbReference type="Proteomes" id="UP000798808"/>
    </source>
</evidence>
<dbReference type="RefSeq" id="WP_155169578.1">
    <property type="nucleotide sequence ID" value="NZ_BAAAFL010000053.1"/>
</dbReference>